<evidence type="ECO:0000313" key="2">
    <source>
        <dbReference type="Proteomes" id="UP000313359"/>
    </source>
</evidence>
<evidence type="ECO:0008006" key="3">
    <source>
        <dbReference type="Google" id="ProtNLM"/>
    </source>
</evidence>
<dbReference type="EMBL" id="ML122277">
    <property type="protein sequence ID" value="RPD58094.1"/>
    <property type="molecule type" value="Genomic_DNA"/>
</dbReference>
<dbReference type="InterPro" id="IPR032675">
    <property type="entry name" value="LRR_dom_sf"/>
</dbReference>
<gene>
    <name evidence="1" type="ORF">L227DRAFT_602159</name>
</gene>
<accession>A0A5C2S548</accession>
<reference evidence="1" key="1">
    <citation type="journal article" date="2018" name="Genome Biol. Evol.">
        <title>Genomics and development of Lentinus tigrinus, a white-rot wood-decaying mushroom with dimorphic fruiting bodies.</title>
        <authorList>
            <person name="Wu B."/>
            <person name="Xu Z."/>
            <person name="Knudson A."/>
            <person name="Carlson A."/>
            <person name="Chen N."/>
            <person name="Kovaka S."/>
            <person name="LaButti K."/>
            <person name="Lipzen A."/>
            <person name="Pennachio C."/>
            <person name="Riley R."/>
            <person name="Schakwitz W."/>
            <person name="Umezawa K."/>
            <person name="Ohm R.A."/>
            <person name="Grigoriev I.V."/>
            <person name="Nagy L.G."/>
            <person name="Gibbons J."/>
            <person name="Hibbett D."/>
        </authorList>
    </citation>
    <scope>NUCLEOTIDE SEQUENCE [LARGE SCALE GENOMIC DNA]</scope>
    <source>
        <strain evidence="1">ALCF2SS1-6</strain>
    </source>
</reference>
<evidence type="ECO:0000313" key="1">
    <source>
        <dbReference type="EMBL" id="RPD58094.1"/>
    </source>
</evidence>
<dbReference type="OrthoDB" id="2744254at2759"/>
<sequence length="610" mass="69774">MHRCLQVIDIVSNILEFVSLIPPDQDNPWRGYTNRHTTNPVLAALARTCRTLSEPSLDVLWRNQYTLGPLIRTLPSRLYVEDIEDGSGGDPEFASCVRRHLTLSPPTAPSDWVRFEYYASKIKSLGYYMFEFPDQDLMNWHRHHLLHCRRPVKPQTMELLCLCRRQTVMLPNLRRLRLTRHDIPLFRFVPMLLNPNLQVLNIAFYAETIIRDPMLSNDLYYAALPELLESLPALCPSLTELAMCTEQFPEVALHALSFAKTCPHLVACFVASIPTWSPSADILLHLAQQPHLRDVFLSLDEETADLSWLQPVSLRYPFPSLDTLDMRSPTLSSCATLINLMGPCALRLVRLQPIEGPPPASDFRDVFVALRTHCSVRTLQSIVVEYYPEAPGCTTTSEEHSLTGDIVSILYPFSQLRFLQLQTPFHCFMVDQDIKDMADHWPLLIELRIADQFSWCTIPFETTWAGLAYLAWKCPQLIEVALAIDMTVDNVAETTCQAGFRQNMHLRLINCLDSTMCEVEQCARSVHAFAPLVWEIWGNGLGEWQDDDSSRLPQEQDAIGYYETASKMIREAHASEEFILTPKYDILEDLNPWSTANTRPSKATWTRVHE</sequence>
<protein>
    <recommendedName>
        <fullName evidence="3">F-box domain-containing protein</fullName>
    </recommendedName>
</protein>
<dbReference type="Proteomes" id="UP000313359">
    <property type="component" value="Unassembled WGS sequence"/>
</dbReference>
<organism evidence="1 2">
    <name type="scientific">Lentinus tigrinus ALCF2SS1-6</name>
    <dbReference type="NCBI Taxonomy" id="1328759"/>
    <lineage>
        <taxon>Eukaryota</taxon>
        <taxon>Fungi</taxon>
        <taxon>Dikarya</taxon>
        <taxon>Basidiomycota</taxon>
        <taxon>Agaricomycotina</taxon>
        <taxon>Agaricomycetes</taxon>
        <taxon>Polyporales</taxon>
        <taxon>Polyporaceae</taxon>
        <taxon>Lentinus</taxon>
    </lineage>
</organism>
<dbReference type="STRING" id="1328759.A0A5C2S548"/>
<dbReference type="AlphaFoldDB" id="A0A5C2S548"/>
<dbReference type="Gene3D" id="3.80.10.10">
    <property type="entry name" value="Ribonuclease Inhibitor"/>
    <property type="match status" value="1"/>
</dbReference>
<dbReference type="SUPFAM" id="SSF52047">
    <property type="entry name" value="RNI-like"/>
    <property type="match status" value="1"/>
</dbReference>
<proteinExistence type="predicted"/>
<keyword evidence="2" id="KW-1185">Reference proteome</keyword>
<name>A0A5C2S548_9APHY</name>